<dbReference type="AlphaFoldDB" id="A0A377TRJ8"/>
<feature type="transmembrane region" description="Helical" evidence="1">
    <location>
        <begin position="30"/>
        <end position="53"/>
    </location>
</feature>
<dbReference type="EMBL" id="UGKQ01000007">
    <property type="protein sequence ID" value="STS81274.1"/>
    <property type="molecule type" value="Genomic_DNA"/>
</dbReference>
<evidence type="ECO:0000313" key="2">
    <source>
        <dbReference type="EMBL" id="STS81274.1"/>
    </source>
</evidence>
<keyword evidence="1" id="KW-0472">Membrane</keyword>
<reference evidence="2 3" key="1">
    <citation type="submission" date="2018-06" db="EMBL/GenBank/DDBJ databases">
        <authorList>
            <consortium name="Pathogen Informatics"/>
            <person name="Doyle S."/>
        </authorList>
    </citation>
    <scope>NUCLEOTIDE SEQUENCE [LARGE SCALE GENOMIC DNA]</scope>
    <source>
        <strain evidence="2 3">NCTC9140</strain>
    </source>
</reference>
<keyword evidence="1" id="KW-0812">Transmembrane</keyword>
<evidence type="ECO:0000256" key="1">
    <source>
        <dbReference type="SAM" id="Phobius"/>
    </source>
</evidence>
<organism evidence="2 3">
    <name type="scientific">Klebsiella pneumoniae</name>
    <dbReference type="NCBI Taxonomy" id="573"/>
    <lineage>
        <taxon>Bacteria</taxon>
        <taxon>Pseudomonadati</taxon>
        <taxon>Pseudomonadota</taxon>
        <taxon>Gammaproteobacteria</taxon>
        <taxon>Enterobacterales</taxon>
        <taxon>Enterobacteriaceae</taxon>
        <taxon>Klebsiella/Raoultella group</taxon>
        <taxon>Klebsiella</taxon>
        <taxon>Klebsiella pneumoniae complex</taxon>
    </lineage>
</organism>
<gene>
    <name evidence="2" type="ORF">NCTC9140_03010</name>
</gene>
<protein>
    <submittedName>
        <fullName evidence="2">Putative amino acid permease</fullName>
    </submittedName>
</protein>
<dbReference type="Proteomes" id="UP000254938">
    <property type="component" value="Unassembled WGS sequence"/>
</dbReference>
<proteinExistence type="predicted"/>
<keyword evidence="1" id="KW-1133">Transmembrane helix</keyword>
<feature type="transmembrane region" description="Helical" evidence="1">
    <location>
        <begin position="59"/>
        <end position="76"/>
    </location>
</feature>
<name>A0A377TRJ8_KLEPN</name>
<accession>A0A377TRJ8</accession>
<evidence type="ECO:0000313" key="3">
    <source>
        <dbReference type="Proteomes" id="UP000254938"/>
    </source>
</evidence>
<sequence>MGVADDSAIPFCHAPRFVCRRAQPDRLSVPFWPVAPLLTLLFMGLVIAVLGMFAETRMALIAGLVWLGLLTVVWYARVRKTALQVATEQ</sequence>